<keyword evidence="2" id="KW-1185">Reference proteome</keyword>
<name>A0A2T1C639_9CYAN</name>
<dbReference type="Proteomes" id="UP000238762">
    <property type="component" value="Unassembled WGS sequence"/>
</dbReference>
<accession>A0A2T1C639</accession>
<proteinExistence type="predicted"/>
<evidence type="ECO:0000313" key="2">
    <source>
        <dbReference type="Proteomes" id="UP000238762"/>
    </source>
</evidence>
<dbReference type="AlphaFoldDB" id="A0A2T1C639"/>
<reference evidence="1 2" key="2">
    <citation type="submission" date="2018-03" db="EMBL/GenBank/DDBJ databases">
        <title>The ancient ancestry and fast evolution of plastids.</title>
        <authorList>
            <person name="Moore K.R."/>
            <person name="Magnabosco C."/>
            <person name="Momper L."/>
            <person name="Gold D.A."/>
            <person name="Bosak T."/>
            <person name="Fournier G.P."/>
        </authorList>
    </citation>
    <scope>NUCLEOTIDE SEQUENCE [LARGE SCALE GENOMIC DNA]</scope>
    <source>
        <strain evidence="1 2">CCAP 1448/3</strain>
    </source>
</reference>
<sequence length="104" mass="11824">MVGSLIAVTTSQTTPQTVLHSYENRYIPPPTPQSIPTSLATPKLRQFEFEVVTLTQVATIKVIEEKGFWGNKKTRETTEISLQTQKNCHQAQFYFDISLNCYTI</sequence>
<protein>
    <submittedName>
        <fullName evidence="1">Uncharacterized protein</fullName>
    </submittedName>
</protein>
<organism evidence="1 2">
    <name type="scientific">Merismopedia glauca CCAP 1448/3</name>
    <dbReference type="NCBI Taxonomy" id="1296344"/>
    <lineage>
        <taxon>Bacteria</taxon>
        <taxon>Bacillati</taxon>
        <taxon>Cyanobacteriota</taxon>
        <taxon>Cyanophyceae</taxon>
        <taxon>Synechococcales</taxon>
        <taxon>Merismopediaceae</taxon>
        <taxon>Merismopedia</taxon>
    </lineage>
</organism>
<reference evidence="1 2" key="1">
    <citation type="submission" date="2018-02" db="EMBL/GenBank/DDBJ databases">
        <authorList>
            <person name="Cohen D.B."/>
            <person name="Kent A.D."/>
        </authorList>
    </citation>
    <scope>NUCLEOTIDE SEQUENCE [LARGE SCALE GENOMIC DNA]</scope>
    <source>
        <strain evidence="1 2">CCAP 1448/3</strain>
    </source>
</reference>
<dbReference type="EMBL" id="PVWJ01000025">
    <property type="protein sequence ID" value="PSB03752.1"/>
    <property type="molecule type" value="Genomic_DNA"/>
</dbReference>
<gene>
    <name evidence="1" type="ORF">C7B64_06995</name>
</gene>
<evidence type="ECO:0000313" key="1">
    <source>
        <dbReference type="EMBL" id="PSB03752.1"/>
    </source>
</evidence>
<comment type="caution">
    <text evidence="1">The sequence shown here is derived from an EMBL/GenBank/DDBJ whole genome shotgun (WGS) entry which is preliminary data.</text>
</comment>